<keyword evidence="1" id="KW-0813">Transport</keyword>
<protein>
    <recommendedName>
        <fullName evidence="5">Cyclic nucleotide-binding domain-containing protein</fullName>
    </recommendedName>
</protein>
<name>A0A5N6RRZ3_9ROSI</name>
<accession>A0A5N6RRZ3</accession>
<dbReference type="EMBL" id="CM017328">
    <property type="protein sequence ID" value="KAE8124687.1"/>
    <property type="molecule type" value="Genomic_DNA"/>
</dbReference>
<dbReference type="PANTHER" id="PTHR45651:SF68">
    <property type="entry name" value="ION TRANSPORT DOMAIN-CONTAINING PROTEIN"/>
    <property type="match status" value="1"/>
</dbReference>
<keyword evidence="4" id="KW-1185">Reference proteome</keyword>
<dbReference type="SUPFAM" id="SSF51206">
    <property type="entry name" value="cAMP-binding domain-like"/>
    <property type="match status" value="1"/>
</dbReference>
<dbReference type="AlphaFoldDB" id="A0A5N6RRZ3"/>
<keyword evidence="1" id="KW-0406">Ion transport</keyword>
<dbReference type="Gene3D" id="2.60.120.10">
    <property type="entry name" value="Jelly Rolls"/>
    <property type="match status" value="1"/>
</dbReference>
<proteinExistence type="predicted"/>
<dbReference type="InterPro" id="IPR014710">
    <property type="entry name" value="RmlC-like_jellyroll"/>
</dbReference>
<keyword evidence="1" id="KW-1071">Ligand-gated ion channel</keyword>
<organism evidence="3 4">
    <name type="scientific">Carpinus fangiana</name>
    <dbReference type="NCBI Taxonomy" id="176857"/>
    <lineage>
        <taxon>Eukaryota</taxon>
        <taxon>Viridiplantae</taxon>
        <taxon>Streptophyta</taxon>
        <taxon>Embryophyta</taxon>
        <taxon>Tracheophyta</taxon>
        <taxon>Spermatophyta</taxon>
        <taxon>Magnoliopsida</taxon>
        <taxon>eudicotyledons</taxon>
        <taxon>Gunneridae</taxon>
        <taxon>Pentapetalae</taxon>
        <taxon>rosids</taxon>
        <taxon>fabids</taxon>
        <taxon>Fagales</taxon>
        <taxon>Betulaceae</taxon>
        <taxon>Carpinus</taxon>
    </lineage>
</organism>
<dbReference type="GO" id="GO:0016020">
    <property type="term" value="C:membrane"/>
    <property type="evidence" value="ECO:0007669"/>
    <property type="project" value="UniProtKB-SubCell"/>
</dbReference>
<dbReference type="Proteomes" id="UP000327013">
    <property type="component" value="Chromosome 8"/>
</dbReference>
<dbReference type="Gene3D" id="1.10.287.630">
    <property type="entry name" value="Helix hairpin bin"/>
    <property type="match status" value="1"/>
</dbReference>
<sequence length="232" mass="26789">MATERTAKKAVEKAKKDEEMIRIRSQIELWMARNHLPDNLKERIITCIQHKLEKNNDIDMDKPMSHLSKDLITEIKHRLCLPLLKNVVQNLENQGGQNLSERICEYLKPKYYAENIYILQEGQPLIEMVFITQGSVWCFKGSNGHESDHINTFELYGEELVKSWLNRHYPSLKELPTSTKTVKTESKVEAFALMASDLKHLVPKHTRAAKAVKDFAHEVIGRLSIKENAPKS</sequence>
<evidence type="ECO:0000256" key="1">
    <source>
        <dbReference type="ARBA" id="ARBA00023286"/>
    </source>
</evidence>
<dbReference type="PANTHER" id="PTHR45651">
    <property type="entry name" value="CYCLIC NUCLEOTIDE-GATED ION CHANNEL 15-RELATED-RELATED"/>
    <property type="match status" value="1"/>
</dbReference>
<reference evidence="3 4" key="1">
    <citation type="submission" date="2019-06" db="EMBL/GenBank/DDBJ databases">
        <title>A chromosomal-level reference genome of Carpinus fangiana (Coryloideae, Betulaceae).</title>
        <authorList>
            <person name="Yang X."/>
            <person name="Wang Z."/>
            <person name="Zhang L."/>
            <person name="Hao G."/>
            <person name="Liu J."/>
            <person name="Yang Y."/>
        </authorList>
    </citation>
    <scope>NUCLEOTIDE SEQUENCE [LARGE SCALE GENOMIC DNA]</scope>
    <source>
        <strain evidence="3">Cfa_2016G</strain>
        <tissue evidence="3">Leaf</tissue>
    </source>
</reference>
<evidence type="ECO:0000313" key="3">
    <source>
        <dbReference type="EMBL" id="KAE8124687.1"/>
    </source>
</evidence>
<evidence type="ECO:0000313" key="4">
    <source>
        <dbReference type="Proteomes" id="UP000327013"/>
    </source>
</evidence>
<evidence type="ECO:0008006" key="5">
    <source>
        <dbReference type="Google" id="ProtNLM"/>
    </source>
</evidence>
<gene>
    <name evidence="3" type="ORF">FH972_019552</name>
</gene>
<keyword evidence="2" id="KW-0407">Ion channel</keyword>
<dbReference type="InterPro" id="IPR018490">
    <property type="entry name" value="cNMP-bd_dom_sf"/>
</dbReference>
<dbReference type="GO" id="GO:0034220">
    <property type="term" value="P:monoatomic ion transmembrane transport"/>
    <property type="evidence" value="ECO:0007669"/>
    <property type="project" value="UniProtKB-KW"/>
</dbReference>
<evidence type="ECO:0000256" key="2">
    <source>
        <dbReference type="ARBA" id="ARBA00023303"/>
    </source>
</evidence>
<dbReference type="OrthoDB" id="421226at2759"/>